<evidence type="ECO:0000313" key="3">
    <source>
        <dbReference type="Proteomes" id="UP000321798"/>
    </source>
</evidence>
<keyword evidence="1" id="KW-0472">Membrane</keyword>
<evidence type="ECO:0000313" key="2">
    <source>
        <dbReference type="EMBL" id="GEP68120.1"/>
    </source>
</evidence>
<accession>A0A512PA84</accession>
<name>A0A512PA84_9CELL</name>
<dbReference type="RefSeq" id="WP_146951868.1">
    <property type="nucleotide sequence ID" value="NZ_BAABBJ010000015.1"/>
</dbReference>
<keyword evidence="3" id="KW-1185">Reference proteome</keyword>
<dbReference type="Proteomes" id="UP000321798">
    <property type="component" value="Unassembled WGS sequence"/>
</dbReference>
<keyword evidence="1" id="KW-1133">Transmembrane helix</keyword>
<organism evidence="2 3">
    <name type="scientific">Cellulomonas soli</name>
    <dbReference type="NCBI Taxonomy" id="931535"/>
    <lineage>
        <taxon>Bacteria</taxon>
        <taxon>Bacillati</taxon>
        <taxon>Actinomycetota</taxon>
        <taxon>Actinomycetes</taxon>
        <taxon>Micrococcales</taxon>
        <taxon>Cellulomonadaceae</taxon>
        <taxon>Cellulomonas</taxon>
    </lineage>
</organism>
<reference evidence="2 3" key="1">
    <citation type="submission" date="2019-07" db="EMBL/GenBank/DDBJ databases">
        <title>Whole genome shotgun sequence of Cellulomonas soli NBRC 109434.</title>
        <authorList>
            <person name="Hosoyama A."/>
            <person name="Uohara A."/>
            <person name="Ohji S."/>
            <person name="Ichikawa N."/>
        </authorList>
    </citation>
    <scope>NUCLEOTIDE SEQUENCE [LARGE SCALE GENOMIC DNA]</scope>
    <source>
        <strain evidence="2 3">NBRC 109434</strain>
    </source>
</reference>
<comment type="caution">
    <text evidence="2">The sequence shown here is derived from an EMBL/GenBank/DDBJ whole genome shotgun (WGS) entry which is preliminary data.</text>
</comment>
<dbReference type="OrthoDB" id="5196233at2"/>
<sequence>MSAVTTSQRRKGGAALTGTGALPQVNLLPPEVRAARGLRATKRWLGLGLVATLALCVAGYGAALISGGLADAELTDAQARTGVLQAEQTQYAEVPVVLNALNQATTARQLGMSTEVQWKPYIDAIAAVLPEGVSIDTFTVTGATPMAAAAAPTDPLQAAGMGSIQFTTRSSTIPDVAAWVDALDSVPGFASAWAGAATLTSDETGAYYTVSSAVVVTSDAFSLRFEQVEGEG</sequence>
<keyword evidence="1" id="KW-0812">Transmembrane</keyword>
<evidence type="ECO:0000256" key="1">
    <source>
        <dbReference type="SAM" id="Phobius"/>
    </source>
</evidence>
<protein>
    <recommendedName>
        <fullName evidence="4">Fimbrial assembly protein</fullName>
    </recommendedName>
</protein>
<evidence type="ECO:0008006" key="4">
    <source>
        <dbReference type="Google" id="ProtNLM"/>
    </source>
</evidence>
<gene>
    <name evidence="2" type="ORF">CSO01_08350</name>
</gene>
<proteinExistence type="predicted"/>
<dbReference type="AlphaFoldDB" id="A0A512PA84"/>
<dbReference type="EMBL" id="BKAL01000002">
    <property type="protein sequence ID" value="GEP68120.1"/>
    <property type="molecule type" value="Genomic_DNA"/>
</dbReference>
<feature type="transmembrane region" description="Helical" evidence="1">
    <location>
        <begin position="44"/>
        <end position="65"/>
    </location>
</feature>